<comment type="caution">
    <text evidence="1">The sequence shown here is derived from an EMBL/GenBank/DDBJ whole genome shotgun (WGS) entry which is preliminary data.</text>
</comment>
<dbReference type="RefSeq" id="XP_038727325.1">
    <property type="nucleotide sequence ID" value="XM_038881916.1"/>
</dbReference>
<dbReference type="Proteomes" id="UP000710849">
    <property type="component" value="Unassembled WGS sequence"/>
</dbReference>
<accession>A0A9P5HW28</accession>
<evidence type="ECO:0000313" key="1">
    <source>
        <dbReference type="EMBL" id="KAF7921133.1"/>
    </source>
</evidence>
<dbReference type="EMBL" id="RCSW01000036">
    <property type="protein sequence ID" value="KAF7921133.1"/>
    <property type="molecule type" value="Genomic_DNA"/>
</dbReference>
<gene>
    <name evidence="1" type="ORF">EAE97_011401</name>
</gene>
<organism evidence="1 2">
    <name type="scientific">Botrytis byssoidea</name>
    <dbReference type="NCBI Taxonomy" id="139641"/>
    <lineage>
        <taxon>Eukaryota</taxon>
        <taxon>Fungi</taxon>
        <taxon>Dikarya</taxon>
        <taxon>Ascomycota</taxon>
        <taxon>Pezizomycotina</taxon>
        <taxon>Leotiomycetes</taxon>
        <taxon>Helotiales</taxon>
        <taxon>Sclerotiniaceae</taxon>
        <taxon>Botrytis</taxon>
    </lineage>
</organism>
<protein>
    <submittedName>
        <fullName evidence="1">Uncharacterized protein</fullName>
    </submittedName>
</protein>
<keyword evidence="2" id="KW-1185">Reference proteome</keyword>
<dbReference type="AlphaFoldDB" id="A0A9P5HW28"/>
<name>A0A9P5HW28_9HELO</name>
<reference evidence="1 2" key="1">
    <citation type="journal article" date="2020" name="Genome Biol. Evol.">
        <title>Comparative genomics of Sclerotiniaceae.</title>
        <authorList>
            <person name="Valero Jimenez C.A."/>
            <person name="Steentjes M."/>
            <person name="Scholten O.E."/>
            <person name="Van Kan J.A.L."/>
        </authorList>
    </citation>
    <scope>NUCLEOTIDE SEQUENCE [LARGE SCALE GENOMIC DNA]</scope>
    <source>
        <strain evidence="1 2">MUCL 94</strain>
    </source>
</reference>
<sequence length="171" mass="19631">MLQMTVLFLDTLQDVLWGISYDLRRSVQVLNFKLDDRNLAIGIWDFGHGHVALLTQILYAIKWSEKFKTFKKFQIVGSSKITNCVCWHGWLAVDQQVWAEDANGPHQHVRERRISSASPLDPFVANGHQISRSNVTASGRLMDPVRYIMNRPYHFSRRNSSLVCTDWGGLA</sequence>
<evidence type="ECO:0000313" key="2">
    <source>
        <dbReference type="Proteomes" id="UP000710849"/>
    </source>
</evidence>
<dbReference type="GeneID" id="62154989"/>
<proteinExistence type="predicted"/>